<feature type="signal peptide" evidence="4">
    <location>
        <begin position="1"/>
        <end position="26"/>
    </location>
</feature>
<evidence type="ECO:0000256" key="2">
    <source>
        <dbReference type="ARBA" id="ARBA00023157"/>
    </source>
</evidence>
<evidence type="ECO:0000313" key="6">
    <source>
        <dbReference type="EMBL" id="EOA38720.1"/>
    </source>
</evidence>
<evidence type="ECO:0000256" key="3">
    <source>
        <dbReference type="ARBA" id="ARBA00038471"/>
    </source>
</evidence>
<dbReference type="OrthoDB" id="764172at2759"/>
<sequence length="193" mass="21590">MVVFIKNNFLLVLILILHSFVVSSYARFSTKVTESEISNICSHKGTNASFCVEFLRSSTEVATLDHSSLTNFLINYNFQKTSVMLTQFQSLINSTSDRSSKGSYEACSEIFDLAIGRFDSALKYLSTKDYNNDFLMNDVSSTITMAKDCGWELSSVVKLNPQVSKAVSIVENVSSIVLVLLECFLRTDKTLCY</sequence>
<evidence type="ECO:0000256" key="4">
    <source>
        <dbReference type="SAM" id="SignalP"/>
    </source>
</evidence>
<dbReference type="KEGG" id="crb:17900602"/>
<dbReference type="PANTHER" id="PTHR36710:SF17">
    <property type="entry name" value="PLANT INVERTASE_PECTIN METHYLESTERASE INHIBITOR SUPERFAMILY PROTEIN"/>
    <property type="match status" value="1"/>
</dbReference>
<dbReference type="PANTHER" id="PTHR36710">
    <property type="entry name" value="PECTINESTERASE INHIBITOR-LIKE"/>
    <property type="match status" value="1"/>
</dbReference>
<dbReference type="SUPFAM" id="SSF101148">
    <property type="entry name" value="Plant invertase/pectin methylesterase inhibitor"/>
    <property type="match status" value="1"/>
</dbReference>
<comment type="similarity">
    <text evidence="3">Belongs to the PMEI family.</text>
</comment>
<evidence type="ECO:0000313" key="7">
    <source>
        <dbReference type="Proteomes" id="UP000029121"/>
    </source>
</evidence>
<accession>R0IJP5</accession>
<dbReference type="InterPro" id="IPR034086">
    <property type="entry name" value="PMEI_plant"/>
</dbReference>
<gene>
    <name evidence="6" type="ORF">CARUB_v10010831mg</name>
</gene>
<proteinExistence type="inferred from homology"/>
<feature type="chain" id="PRO_5004343588" description="Pectinesterase inhibitor domain-containing protein" evidence="4">
    <location>
        <begin position="27"/>
        <end position="193"/>
    </location>
</feature>
<protein>
    <recommendedName>
        <fullName evidence="5">Pectinesterase inhibitor domain-containing protein</fullName>
    </recommendedName>
</protein>
<dbReference type="AlphaFoldDB" id="R0IJP5"/>
<organism evidence="6 7">
    <name type="scientific">Capsella rubella</name>
    <dbReference type="NCBI Taxonomy" id="81985"/>
    <lineage>
        <taxon>Eukaryota</taxon>
        <taxon>Viridiplantae</taxon>
        <taxon>Streptophyta</taxon>
        <taxon>Embryophyta</taxon>
        <taxon>Tracheophyta</taxon>
        <taxon>Spermatophyta</taxon>
        <taxon>Magnoliopsida</taxon>
        <taxon>eudicotyledons</taxon>
        <taxon>Gunneridae</taxon>
        <taxon>Pentapetalae</taxon>
        <taxon>rosids</taxon>
        <taxon>malvids</taxon>
        <taxon>Brassicales</taxon>
        <taxon>Brassicaceae</taxon>
        <taxon>Camelineae</taxon>
        <taxon>Capsella</taxon>
    </lineage>
</organism>
<dbReference type="CDD" id="cd15797">
    <property type="entry name" value="PMEI"/>
    <property type="match status" value="1"/>
</dbReference>
<dbReference type="EMBL" id="KB870805">
    <property type="protein sequence ID" value="EOA38720.1"/>
    <property type="molecule type" value="Genomic_DNA"/>
</dbReference>
<dbReference type="Pfam" id="PF04043">
    <property type="entry name" value="PMEI"/>
    <property type="match status" value="1"/>
</dbReference>
<dbReference type="InterPro" id="IPR035513">
    <property type="entry name" value="Invertase/methylesterase_inhib"/>
</dbReference>
<reference evidence="7" key="1">
    <citation type="journal article" date="2013" name="Nat. Genet.">
        <title>The Capsella rubella genome and the genomic consequences of rapid mating system evolution.</title>
        <authorList>
            <person name="Slotte T."/>
            <person name="Hazzouri K.M."/>
            <person name="Agren J.A."/>
            <person name="Koenig D."/>
            <person name="Maumus F."/>
            <person name="Guo Y.L."/>
            <person name="Steige K."/>
            <person name="Platts A.E."/>
            <person name="Escobar J.S."/>
            <person name="Newman L.K."/>
            <person name="Wang W."/>
            <person name="Mandakova T."/>
            <person name="Vello E."/>
            <person name="Smith L.M."/>
            <person name="Henz S.R."/>
            <person name="Steffen J."/>
            <person name="Takuno S."/>
            <person name="Brandvain Y."/>
            <person name="Coop G."/>
            <person name="Andolfatto P."/>
            <person name="Hu T.T."/>
            <person name="Blanchette M."/>
            <person name="Clark R.M."/>
            <person name="Quesneville H."/>
            <person name="Nordborg M."/>
            <person name="Gaut B.S."/>
            <person name="Lysak M.A."/>
            <person name="Jenkins J."/>
            <person name="Grimwood J."/>
            <person name="Chapman J."/>
            <person name="Prochnik S."/>
            <person name="Shu S."/>
            <person name="Rokhsar D."/>
            <person name="Schmutz J."/>
            <person name="Weigel D."/>
            <person name="Wright S.I."/>
        </authorList>
    </citation>
    <scope>NUCLEOTIDE SEQUENCE [LARGE SCALE GENOMIC DNA]</scope>
    <source>
        <strain evidence="7">cv. Monte Gargano</strain>
    </source>
</reference>
<keyword evidence="2" id="KW-1015">Disulfide bond</keyword>
<dbReference type="InterPro" id="IPR006501">
    <property type="entry name" value="Pectinesterase_inhib_dom"/>
</dbReference>
<feature type="domain" description="Pectinesterase inhibitor" evidence="5">
    <location>
        <begin position="32"/>
        <end position="180"/>
    </location>
</feature>
<dbReference type="InterPro" id="IPR052421">
    <property type="entry name" value="PCW_Enzyme_Inhibitor"/>
</dbReference>
<dbReference type="Gene3D" id="1.20.140.40">
    <property type="entry name" value="Invertase/pectin methylesterase inhibitor family protein"/>
    <property type="match status" value="1"/>
</dbReference>
<name>R0IJP5_9BRAS</name>
<evidence type="ECO:0000259" key="5">
    <source>
        <dbReference type="SMART" id="SM00856"/>
    </source>
</evidence>
<evidence type="ECO:0000256" key="1">
    <source>
        <dbReference type="ARBA" id="ARBA00022729"/>
    </source>
</evidence>
<dbReference type="GO" id="GO:0046910">
    <property type="term" value="F:pectinesterase inhibitor activity"/>
    <property type="evidence" value="ECO:0007669"/>
    <property type="project" value="InterPro"/>
</dbReference>
<keyword evidence="1 4" id="KW-0732">Signal</keyword>
<dbReference type="FunFam" id="1.20.140.40:FF:000008">
    <property type="entry name" value="Invertase/pectin methylesterase inhibitor family protein"/>
    <property type="match status" value="1"/>
</dbReference>
<dbReference type="NCBIfam" id="TIGR01614">
    <property type="entry name" value="PME_inhib"/>
    <property type="match status" value="1"/>
</dbReference>
<dbReference type="Proteomes" id="UP000029121">
    <property type="component" value="Unassembled WGS sequence"/>
</dbReference>
<dbReference type="SMART" id="SM00856">
    <property type="entry name" value="PMEI"/>
    <property type="match status" value="1"/>
</dbReference>
<keyword evidence="7" id="KW-1185">Reference proteome</keyword>